<accession>A0A1I0AKE7</accession>
<feature type="transmembrane region" description="Helical" evidence="17">
    <location>
        <begin position="21"/>
        <end position="42"/>
    </location>
</feature>
<keyword evidence="5" id="KW-1003">Cell membrane</keyword>
<dbReference type="GO" id="GO:0016042">
    <property type="term" value="P:lipid catabolic process"/>
    <property type="evidence" value="ECO:0007669"/>
    <property type="project" value="UniProtKB-KW"/>
</dbReference>
<proteinExistence type="inferred from homology"/>
<organism evidence="18 19">
    <name type="scientific">Marinobacter segnicrescens</name>
    <dbReference type="NCBI Taxonomy" id="430453"/>
    <lineage>
        <taxon>Bacteria</taxon>
        <taxon>Pseudomonadati</taxon>
        <taxon>Pseudomonadota</taxon>
        <taxon>Gammaproteobacteria</taxon>
        <taxon>Pseudomonadales</taxon>
        <taxon>Marinobacteraceae</taxon>
        <taxon>Marinobacter</taxon>
    </lineage>
</organism>
<dbReference type="GO" id="GO:0005886">
    <property type="term" value="C:plasma membrane"/>
    <property type="evidence" value="ECO:0007669"/>
    <property type="project" value="UniProtKB-SubCell"/>
</dbReference>
<evidence type="ECO:0000256" key="17">
    <source>
        <dbReference type="SAM" id="Phobius"/>
    </source>
</evidence>
<evidence type="ECO:0000313" key="18">
    <source>
        <dbReference type="EMBL" id="SES94823.1"/>
    </source>
</evidence>
<keyword evidence="11 17" id="KW-0472">Membrane</keyword>
<evidence type="ECO:0000256" key="6">
    <source>
        <dbReference type="ARBA" id="ARBA00022519"/>
    </source>
</evidence>
<feature type="region of interest" description="Disordered" evidence="16">
    <location>
        <begin position="266"/>
        <end position="287"/>
    </location>
</feature>
<dbReference type="AlphaFoldDB" id="A0A1I0AKE7"/>
<dbReference type="GO" id="GO:0051082">
    <property type="term" value="F:unfolded protein binding"/>
    <property type="evidence" value="ECO:0007669"/>
    <property type="project" value="InterPro"/>
</dbReference>
<name>A0A1I0AKE7_9GAMM</name>
<gene>
    <name evidence="18" type="ORF">SAMN04487962_1036</name>
</gene>
<evidence type="ECO:0000256" key="3">
    <source>
        <dbReference type="ARBA" id="ARBA00010358"/>
    </source>
</evidence>
<evidence type="ECO:0000256" key="5">
    <source>
        <dbReference type="ARBA" id="ARBA00022475"/>
    </source>
</evidence>
<evidence type="ECO:0000256" key="4">
    <source>
        <dbReference type="ARBA" id="ARBA00019692"/>
    </source>
</evidence>
<comment type="function">
    <text evidence="1">May be involved in the folding of the extracellular lipase during its passage through the periplasm.</text>
</comment>
<keyword evidence="19" id="KW-1185">Reference proteome</keyword>
<keyword evidence="12" id="KW-0143">Chaperone</keyword>
<dbReference type="InterPro" id="IPR004961">
    <property type="entry name" value="Lipase_chaperone"/>
</dbReference>
<comment type="similarity">
    <text evidence="3">Belongs to the lipase chaperone family.</text>
</comment>
<evidence type="ECO:0000256" key="14">
    <source>
        <dbReference type="ARBA" id="ARBA00031542"/>
    </source>
</evidence>
<dbReference type="Proteomes" id="UP000198762">
    <property type="component" value="Unassembled WGS sequence"/>
</dbReference>
<evidence type="ECO:0000256" key="10">
    <source>
        <dbReference type="ARBA" id="ARBA00023098"/>
    </source>
</evidence>
<feature type="region of interest" description="Disordered" evidence="16">
    <location>
        <begin position="45"/>
        <end position="77"/>
    </location>
</feature>
<dbReference type="EMBL" id="FOHZ01000003">
    <property type="protein sequence ID" value="SES94823.1"/>
    <property type="molecule type" value="Genomic_DNA"/>
</dbReference>
<evidence type="ECO:0000256" key="1">
    <source>
        <dbReference type="ARBA" id="ARBA00003280"/>
    </source>
</evidence>
<dbReference type="SUPFAM" id="SSF158855">
    <property type="entry name" value="Lipase chaperone-like"/>
    <property type="match status" value="1"/>
</dbReference>
<dbReference type="Pfam" id="PF03280">
    <property type="entry name" value="Lipase_chap"/>
    <property type="match status" value="1"/>
</dbReference>
<comment type="subcellular location">
    <subcellularLocation>
        <location evidence="2">Cell inner membrane</location>
        <topology evidence="2">Single-pass membrane protein</topology>
        <orientation evidence="2">Periplasmic side</orientation>
    </subcellularLocation>
</comment>
<keyword evidence="8" id="KW-0442">Lipid degradation</keyword>
<evidence type="ECO:0000256" key="12">
    <source>
        <dbReference type="ARBA" id="ARBA00023186"/>
    </source>
</evidence>
<keyword evidence="7 17" id="KW-0812">Transmembrane</keyword>
<evidence type="ECO:0000256" key="8">
    <source>
        <dbReference type="ARBA" id="ARBA00022963"/>
    </source>
</evidence>
<sequence length="287" mass="31593">MSTRIQKSRKAAPEPQRKNRTVMIGGGAAVLVVVAVTIWAGGQALIPEPAPDPIPEQVSGRSFTPGQPAQPAAKPEARTFSESLLAAETPEQPAEIADQSNEETDLNIPFQLEQVAYALSRVDVDENGDLVINEAAQTVLEQAFLDARVTMDEQQLEELKAMIEAGLDGPAGTQAVEVAEKYYRYSNAFREISDTLAMRSDTGSLRNDYEQVTRLRRTHLGPELAEQLYGREEKLTRYTLEVMEIQADPDLTPEQRAEKQEALFARYPEVSPGDDLESAPPPEQSTN</sequence>
<evidence type="ECO:0000313" key="19">
    <source>
        <dbReference type="Proteomes" id="UP000198762"/>
    </source>
</evidence>
<evidence type="ECO:0000256" key="15">
    <source>
        <dbReference type="ARBA" id="ARBA00033028"/>
    </source>
</evidence>
<evidence type="ECO:0000256" key="16">
    <source>
        <dbReference type="SAM" id="MobiDB-lite"/>
    </source>
</evidence>
<evidence type="ECO:0000256" key="7">
    <source>
        <dbReference type="ARBA" id="ARBA00022692"/>
    </source>
</evidence>
<dbReference type="OrthoDB" id="6370896at2"/>
<dbReference type="STRING" id="430453.SAMN04487962_1036"/>
<keyword evidence="10" id="KW-0443">Lipid metabolism</keyword>
<keyword evidence="9 17" id="KW-1133">Transmembrane helix</keyword>
<reference evidence="19" key="1">
    <citation type="submission" date="2016-10" db="EMBL/GenBank/DDBJ databases">
        <authorList>
            <person name="Varghese N."/>
            <person name="Submissions S."/>
        </authorList>
    </citation>
    <scope>NUCLEOTIDE SEQUENCE [LARGE SCALE GENOMIC DNA]</scope>
    <source>
        <strain evidence="19">CGMCC 1.6489</strain>
    </source>
</reference>
<dbReference type="RefSeq" id="WP_091848995.1">
    <property type="nucleotide sequence ID" value="NZ_FOHZ01000003.1"/>
</dbReference>
<evidence type="ECO:0000256" key="2">
    <source>
        <dbReference type="ARBA" id="ARBA00004383"/>
    </source>
</evidence>
<protein>
    <recommendedName>
        <fullName evidence="4">Lipase chaperone</fullName>
    </recommendedName>
    <alternativeName>
        <fullName evidence="15">Lipase foldase</fullName>
    </alternativeName>
    <alternativeName>
        <fullName evidence="13">Lipase helper protein</fullName>
    </alternativeName>
    <alternativeName>
        <fullName evidence="14">Lipase modulator</fullName>
    </alternativeName>
</protein>
<evidence type="ECO:0000256" key="11">
    <source>
        <dbReference type="ARBA" id="ARBA00023136"/>
    </source>
</evidence>
<evidence type="ECO:0000256" key="9">
    <source>
        <dbReference type="ARBA" id="ARBA00022989"/>
    </source>
</evidence>
<evidence type="ECO:0000256" key="13">
    <source>
        <dbReference type="ARBA" id="ARBA00030948"/>
    </source>
</evidence>
<keyword evidence="6" id="KW-0997">Cell inner membrane</keyword>
<dbReference type="GO" id="GO:0006457">
    <property type="term" value="P:protein folding"/>
    <property type="evidence" value="ECO:0007669"/>
    <property type="project" value="InterPro"/>
</dbReference>